<dbReference type="EMBL" id="SLXH01000020">
    <property type="protein sequence ID" value="TCP16195.1"/>
    <property type="molecule type" value="Genomic_DNA"/>
</dbReference>
<dbReference type="InterPro" id="IPR050808">
    <property type="entry name" value="Phage_Integrase"/>
</dbReference>
<dbReference type="InterPro" id="IPR025166">
    <property type="entry name" value="Integrase_DNA_bind_dom"/>
</dbReference>
<dbReference type="SUPFAM" id="SSF56349">
    <property type="entry name" value="DNA breaking-rejoining enzymes"/>
    <property type="match status" value="1"/>
</dbReference>
<dbReference type="Pfam" id="PF00589">
    <property type="entry name" value="Phage_integrase"/>
    <property type="match status" value="1"/>
</dbReference>
<reference evidence="8 9" key="1">
    <citation type="submission" date="2019-03" db="EMBL/GenBank/DDBJ databases">
        <title>Genomic Encyclopedia of Type Strains, Phase IV (KMG-IV): sequencing the most valuable type-strain genomes for metagenomic binning, comparative biology and taxonomic classification.</title>
        <authorList>
            <person name="Goeker M."/>
        </authorList>
    </citation>
    <scope>NUCLEOTIDE SEQUENCE [LARGE SCALE GENOMIC DNA]</scope>
    <source>
        <strain evidence="8 9">DSM 1837</strain>
    </source>
</reference>
<evidence type="ECO:0000256" key="2">
    <source>
        <dbReference type="ARBA" id="ARBA00022908"/>
    </source>
</evidence>
<dbReference type="AlphaFoldDB" id="A0A4R2N5V8"/>
<dbReference type="InterPro" id="IPR010998">
    <property type="entry name" value="Integrase_recombinase_N"/>
</dbReference>
<evidence type="ECO:0000313" key="9">
    <source>
        <dbReference type="Proteomes" id="UP000295182"/>
    </source>
</evidence>
<keyword evidence="4" id="KW-0233">DNA recombination</keyword>
<sequence>MLTDTDCKNATCPPDRKRARLTDAGGLYLETSPNGSKRWFAKLYANGKETRLALGSYPAVSLKEARMARDAAKQQKASGINPVQARKVEKLKAIIPGTDTFEATAREWIELHRPRWSDAHHARELRNLEKDLLPYIGSRPVREIEPVELLAVVRRVEDRGALVAASRVLSTARSVFLYAVATARASREITGDLKRALKPHTKKNLPAIVTPAELAGLLRASDGYKGGPVVRAALAMAPILFQRPGNLRTMRWQDVDLQARLWHIPSEDMKRTKEGKINGQPHVVPLPTQAVAILKALHHLTGGGTYVFPGLRNPKAPMSEAGVSAALNAMGYKDVHTWHGYRATGRTLIRQVLKYQKDVIEAQLAHVGQITHGGAYDRATHLEERTVMVQEWADYLDKLRTGADIIPLVQKAA</sequence>
<dbReference type="InterPro" id="IPR011010">
    <property type="entry name" value="DNA_brk_join_enz"/>
</dbReference>
<keyword evidence="2" id="KW-0229">DNA integration</keyword>
<evidence type="ECO:0000259" key="6">
    <source>
        <dbReference type="PROSITE" id="PS51898"/>
    </source>
</evidence>
<dbReference type="PANTHER" id="PTHR30629:SF2">
    <property type="entry name" value="PROPHAGE INTEGRASE INTS-RELATED"/>
    <property type="match status" value="1"/>
</dbReference>
<gene>
    <name evidence="8" type="ORF">EV674_12065</name>
</gene>
<keyword evidence="9" id="KW-1185">Reference proteome</keyword>
<dbReference type="InterPro" id="IPR053876">
    <property type="entry name" value="Phage_int_M"/>
</dbReference>
<dbReference type="InterPro" id="IPR002104">
    <property type="entry name" value="Integrase_catalytic"/>
</dbReference>
<keyword evidence="3 5" id="KW-0238">DNA-binding</keyword>
<evidence type="ECO:0000256" key="5">
    <source>
        <dbReference type="PROSITE-ProRule" id="PRU01248"/>
    </source>
</evidence>
<dbReference type="PROSITE" id="PS51898">
    <property type="entry name" value="TYR_RECOMBINASE"/>
    <property type="match status" value="1"/>
</dbReference>
<dbReference type="Gene3D" id="1.10.443.10">
    <property type="entry name" value="Intergrase catalytic core"/>
    <property type="match status" value="1"/>
</dbReference>
<name>A0A4R2N5V8_9BURK</name>
<dbReference type="GO" id="GO:0003677">
    <property type="term" value="F:DNA binding"/>
    <property type="evidence" value="ECO:0007669"/>
    <property type="project" value="UniProtKB-UniRule"/>
</dbReference>
<dbReference type="Pfam" id="PF22022">
    <property type="entry name" value="Phage_int_M"/>
    <property type="match status" value="1"/>
</dbReference>
<evidence type="ECO:0000256" key="1">
    <source>
        <dbReference type="ARBA" id="ARBA00008857"/>
    </source>
</evidence>
<dbReference type="PROSITE" id="PS51900">
    <property type="entry name" value="CB"/>
    <property type="match status" value="1"/>
</dbReference>
<feature type="domain" description="Tyr recombinase" evidence="6">
    <location>
        <begin position="204"/>
        <end position="389"/>
    </location>
</feature>
<accession>A0A4R2N5V8</accession>
<protein>
    <submittedName>
        <fullName evidence="8">Integrase</fullName>
    </submittedName>
</protein>
<dbReference type="CDD" id="cd00801">
    <property type="entry name" value="INT_P4_C"/>
    <property type="match status" value="1"/>
</dbReference>
<dbReference type="GO" id="GO:0015074">
    <property type="term" value="P:DNA integration"/>
    <property type="evidence" value="ECO:0007669"/>
    <property type="project" value="UniProtKB-KW"/>
</dbReference>
<evidence type="ECO:0000259" key="7">
    <source>
        <dbReference type="PROSITE" id="PS51900"/>
    </source>
</evidence>
<dbReference type="PANTHER" id="PTHR30629">
    <property type="entry name" value="PROPHAGE INTEGRASE"/>
    <property type="match status" value="1"/>
</dbReference>
<evidence type="ECO:0000313" key="8">
    <source>
        <dbReference type="EMBL" id="TCP16195.1"/>
    </source>
</evidence>
<organism evidence="8 9">
    <name type="scientific">Simplicispira metamorpha</name>
    <dbReference type="NCBI Taxonomy" id="80881"/>
    <lineage>
        <taxon>Bacteria</taxon>
        <taxon>Pseudomonadati</taxon>
        <taxon>Pseudomonadota</taxon>
        <taxon>Betaproteobacteria</taxon>
        <taxon>Burkholderiales</taxon>
        <taxon>Comamonadaceae</taxon>
        <taxon>Simplicispira</taxon>
    </lineage>
</organism>
<dbReference type="Gene3D" id="1.10.150.130">
    <property type="match status" value="1"/>
</dbReference>
<dbReference type="InterPro" id="IPR013762">
    <property type="entry name" value="Integrase-like_cat_sf"/>
</dbReference>
<comment type="similarity">
    <text evidence="1">Belongs to the 'phage' integrase family.</text>
</comment>
<evidence type="ECO:0000256" key="3">
    <source>
        <dbReference type="ARBA" id="ARBA00023125"/>
    </source>
</evidence>
<dbReference type="GO" id="GO:0006310">
    <property type="term" value="P:DNA recombination"/>
    <property type="evidence" value="ECO:0007669"/>
    <property type="project" value="UniProtKB-KW"/>
</dbReference>
<evidence type="ECO:0000256" key="4">
    <source>
        <dbReference type="ARBA" id="ARBA00023172"/>
    </source>
</evidence>
<dbReference type="Pfam" id="PF13356">
    <property type="entry name" value="Arm-DNA-bind_3"/>
    <property type="match status" value="1"/>
</dbReference>
<dbReference type="InterPro" id="IPR038488">
    <property type="entry name" value="Integrase_DNA-bd_sf"/>
</dbReference>
<feature type="domain" description="Core-binding (CB)" evidence="7">
    <location>
        <begin position="99"/>
        <end position="180"/>
    </location>
</feature>
<dbReference type="RefSeq" id="WP_119013427.1">
    <property type="nucleotide sequence ID" value="NZ_QXNC01000017.1"/>
</dbReference>
<dbReference type="OrthoDB" id="9775880at2"/>
<dbReference type="Proteomes" id="UP000295182">
    <property type="component" value="Unassembled WGS sequence"/>
</dbReference>
<dbReference type="Gene3D" id="3.30.160.390">
    <property type="entry name" value="Integrase, DNA-binding domain"/>
    <property type="match status" value="1"/>
</dbReference>
<proteinExistence type="inferred from homology"/>
<dbReference type="InterPro" id="IPR044068">
    <property type="entry name" value="CB"/>
</dbReference>
<comment type="caution">
    <text evidence="8">The sequence shown here is derived from an EMBL/GenBank/DDBJ whole genome shotgun (WGS) entry which is preliminary data.</text>
</comment>